<dbReference type="InterPro" id="IPR003598">
    <property type="entry name" value="Ig_sub2"/>
</dbReference>
<dbReference type="GO" id="GO:0005886">
    <property type="term" value="C:plasma membrane"/>
    <property type="evidence" value="ECO:0007669"/>
    <property type="project" value="TreeGrafter"/>
</dbReference>
<dbReference type="Gene3D" id="2.60.40.10">
    <property type="entry name" value="Immunoglobulins"/>
    <property type="match status" value="1"/>
</dbReference>
<dbReference type="AlphaFoldDB" id="A0A9N9MD29"/>
<dbReference type="Proteomes" id="UP001152799">
    <property type="component" value="Chromosome 1"/>
</dbReference>
<evidence type="ECO:0000256" key="4">
    <source>
        <dbReference type="ARBA" id="ARBA00023157"/>
    </source>
</evidence>
<dbReference type="SMART" id="SM00369">
    <property type="entry name" value="LRR_TYP"/>
    <property type="match status" value="8"/>
</dbReference>
<accession>A0A9N9MD29</accession>
<feature type="signal peptide" evidence="5">
    <location>
        <begin position="1"/>
        <end position="29"/>
    </location>
</feature>
<evidence type="ECO:0000256" key="5">
    <source>
        <dbReference type="SAM" id="SignalP"/>
    </source>
</evidence>
<dbReference type="PRINTS" id="PR00019">
    <property type="entry name" value="LEURICHRPT"/>
</dbReference>
<dbReference type="InterPro" id="IPR032675">
    <property type="entry name" value="LRR_dom_sf"/>
</dbReference>
<dbReference type="PROSITE" id="PS50835">
    <property type="entry name" value="IG_LIKE"/>
    <property type="match status" value="1"/>
</dbReference>
<feature type="domain" description="Ig-like" evidence="6">
    <location>
        <begin position="423"/>
        <end position="536"/>
    </location>
</feature>
<name>A0A9N9MD29_9CUCU</name>
<proteinExistence type="predicted"/>
<sequence length="875" mass="100970">MDHLGRLTQAESWLFASLIFLVGAHTRHGAVFNAPQGCTYVKSSFLLCANRLEGDRLDLPGDVTHLELRNCSEAIVDVRFVRHLQWTQSGLNNVKDCLVNPENLKTIDLSQNLIRELENYQFANYTSLSFMNLSNNRIVNLPRYVFKNQKLKTLSLSHNNLQALPFQVFAMEHMNHLDLSHNYLATFLDHFFKFNKYIETLLLNNNRITKLTSNALADLTELKQLDLSYNSLQTIAKGLFDSLNKLEFLSLAQNPLKNLASGTFRGSKNLKELDLSGNKFTHLTFGLMHFSPNLLTLKLDNTDIETIHNSELLGVPMLKNLSIRNNKKLKEIENYVLADTNLLEHLDISGNALSFLPKSITNLSRLNYLDMSDNPWACDCRMYWFADWAENRRNVTMSELTCGPDAYPNDMLPTLHHLNCTRPQIIYKTPTRLYRLKSDALLECRYSAYPPPSITWITPKREVFHWNPDAAIPDVFKKHPHAHDRYMTPLRIIPPRIQVLDNGTLWVRNVTRADCGRYYCYASNPISNLTEDVLLHIDPTDWNHIRIVSLIVGTQSAAGFLGLTLIVQFLRYILNRFGILNNFCSFCKRDRVSPRARQIYAMLDNIEQYKSQQLEKLRENYTQQVNKIKDNCAQQMDWIQSSYQSQTKHLKDFRDIGTQHLTNMRGQYCDQVRKVRDYSTTQLNWVRENYVFQRNKIRKFSAHKVLQLRETYKYQQQTLNKVLENLPSLYFENCRAGTCGRAESLIFEPADLESVDFYIKSKIDKLSSLDDLNQSKLSLYYTPTERSMGSKEALAGIHINYIENKPPEMPILVLPSTSKDAYIVPDSPVMSNGDLVNIVTEKGDDFDRISSSTSLQNLPNFSAHNKRKLSHETSL</sequence>
<dbReference type="SMART" id="SM00408">
    <property type="entry name" value="IGc2"/>
    <property type="match status" value="1"/>
</dbReference>
<keyword evidence="3" id="KW-0677">Repeat</keyword>
<dbReference type="InterPro" id="IPR000483">
    <property type="entry name" value="Cys-rich_flank_reg_C"/>
</dbReference>
<evidence type="ECO:0000313" key="7">
    <source>
        <dbReference type="EMBL" id="CAG9759848.1"/>
    </source>
</evidence>
<dbReference type="PANTHER" id="PTHR24369:SF210">
    <property type="entry name" value="CHAOPTIN-RELATED"/>
    <property type="match status" value="1"/>
</dbReference>
<dbReference type="SUPFAM" id="SSF48726">
    <property type="entry name" value="Immunoglobulin"/>
    <property type="match status" value="1"/>
</dbReference>
<evidence type="ECO:0000256" key="3">
    <source>
        <dbReference type="ARBA" id="ARBA00022737"/>
    </source>
</evidence>
<keyword evidence="2 5" id="KW-0732">Signal</keyword>
<evidence type="ECO:0000256" key="2">
    <source>
        <dbReference type="ARBA" id="ARBA00022729"/>
    </source>
</evidence>
<dbReference type="Pfam" id="PF00560">
    <property type="entry name" value="LRR_1"/>
    <property type="match status" value="1"/>
</dbReference>
<dbReference type="EMBL" id="OU892277">
    <property type="protein sequence ID" value="CAG9759848.1"/>
    <property type="molecule type" value="Genomic_DNA"/>
</dbReference>
<dbReference type="PROSITE" id="PS51450">
    <property type="entry name" value="LRR"/>
    <property type="match status" value="2"/>
</dbReference>
<keyword evidence="4" id="KW-1015">Disulfide bond</keyword>
<dbReference type="Pfam" id="PF13855">
    <property type="entry name" value="LRR_8"/>
    <property type="match status" value="3"/>
</dbReference>
<gene>
    <name evidence="7" type="ORF">CEUTPL_LOCUS589</name>
</gene>
<dbReference type="SMART" id="SM00409">
    <property type="entry name" value="IG"/>
    <property type="match status" value="1"/>
</dbReference>
<reference evidence="7" key="1">
    <citation type="submission" date="2022-01" db="EMBL/GenBank/DDBJ databases">
        <authorList>
            <person name="King R."/>
        </authorList>
    </citation>
    <scope>NUCLEOTIDE SEQUENCE</scope>
</reference>
<dbReference type="InterPro" id="IPR001611">
    <property type="entry name" value="Leu-rich_rpt"/>
</dbReference>
<protein>
    <recommendedName>
        <fullName evidence="6">Ig-like domain-containing protein</fullName>
    </recommendedName>
</protein>
<dbReference type="SUPFAM" id="SSF52058">
    <property type="entry name" value="L domain-like"/>
    <property type="match status" value="1"/>
</dbReference>
<evidence type="ECO:0000259" key="6">
    <source>
        <dbReference type="PROSITE" id="PS50835"/>
    </source>
</evidence>
<keyword evidence="8" id="KW-1185">Reference proteome</keyword>
<dbReference type="SMART" id="SM00365">
    <property type="entry name" value="LRR_SD22"/>
    <property type="match status" value="6"/>
</dbReference>
<dbReference type="InterPro" id="IPR036179">
    <property type="entry name" value="Ig-like_dom_sf"/>
</dbReference>
<dbReference type="InterPro" id="IPR013783">
    <property type="entry name" value="Ig-like_fold"/>
</dbReference>
<dbReference type="SMART" id="SM00082">
    <property type="entry name" value="LRRCT"/>
    <property type="match status" value="1"/>
</dbReference>
<dbReference type="InterPro" id="IPR003591">
    <property type="entry name" value="Leu-rich_rpt_typical-subtyp"/>
</dbReference>
<dbReference type="Gene3D" id="3.80.10.10">
    <property type="entry name" value="Ribonuclease Inhibitor"/>
    <property type="match status" value="2"/>
</dbReference>
<organism evidence="7 8">
    <name type="scientific">Ceutorhynchus assimilis</name>
    <name type="common">cabbage seed weevil</name>
    <dbReference type="NCBI Taxonomy" id="467358"/>
    <lineage>
        <taxon>Eukaryota</taxon>
        <taxon>Metazoa</taxon>
        <taxon>Ecdysozoa</taxon>
        <taxon>Arthropoda</taxon>
        <taxon>Hexapoda</taxon>
        <taxon>Insecta</taxon>
        <taxon>Pterygota</taxon>
        <taxon>Neoptera</taxon>
        <taxon>Endopterygota</taxon>
        <taxon>Coleoptera</taxon>
        <taxon>Polyphaga</taxon>
        <taxon>Cucujiformia</taxon>
        <taxon>Curculionidae</taxon>
        <taxon>Ceutorhynchinae</taxon>
        <taxon>Ceutorhynchus</taxon>
    </lineage>
</organism>
<dbReference type="InterPro" id="IPR050541">
    <property type="entry name" value="LRR_TM_domain-containing"/>
</dbReference>
<dbReference type="CDD" id="cd00096">
    <property type="entry name" value="Ig"/>
    <property type="match status" value="1"/>
</dbReference>
<feature type="chain" id="PRO_5040396170" description="Ig-like domain-containing protein" evidence="5">
    <location>
        <begin position="30"/>
        <end position="875"/>
    </location>
</feature>
<keyword evidence="1" id="KW-0433">Leucine-rich repeat</keyword>
<evidence type="ECO:0000313" key="8">
    <source>
        <dbReference type="Proteomes" id="UP001152799"/>
    </source>
</evidence>
<dbReference type="PANTHER" id="PTHR24369">
    <property type="entry name" value="ANTIGEN BSP, PUTATIVE-RELATED"/>
    <property type="match status" value="1"/>
</dbReference>
<evidence type="ECO:0000256" key="1">
    <source>
        <dbReference type="ARBA" id="ARBA00022614"/>
    </source>
</evidence>
<dbReference type="Pfam" id="PF13927">
    <property type="entry name" value="Ig_3"/>
    <property type="match status" value="1"/>
</dbReference>
<dbReference type="InterPro" id="IPR007110">
    <property type="entry name" value="Ig-like_dom"/>
</dbReference>
<dbReference type="OrthoDB" id="10061535at2759"/>
<dbReference type="InterPro" id="IPR003599">
    <property type="entry name" value="Ig_sub"/>
</dbReference>